<evidence type="ECO:0000313" key="3">
    <source>
        <dbReference type="Proteomes" id="UP000464787"/>
    </source>
</evidence>
<proteinExistence type="predicted"/>
<dbReference type="EMBL" id="CP047650">
    <property type="protein sequence ID" value="QHI99019.1"/>
    <property type="molecule type" value="Genomic_DNA"/>
</dbReference>
<name>A0A857J7G6_9BURK</name>
<dbReference type="Proteomes" id="UP000464787">
    <property type="component" value="Chromosome"/>
</dbReference>
<feature type="signal peptide" evidence="1">
    <location>
        <begin position="1"/>
        <end position="22"/>
    </location>
</feature>
<dbReference type="InterPro" id="IPR010239">
    <property type="entry name" value="CHP02001"/>
</dbReference>
<sequence>MKKVLFALAAVATAALPLAASAQLTANVSLTSNYKFRGQDQDASRTKGLKPALQGGFDYAFGETGFYIGNWNSSVDWLPNNSLESDFYGGYKMTAGDFALDFGALAYIYSGYQPAKTVELYASAGWGPLVAKYSHTVSDGYFAFSNASGQRLDGQGTGYFNLAYAQEVMPKVTVKAALGYTRLSSDIRHDASTNWSNYTDYNVGAAYDFGSGVSLSGAVVGANKKDVYGFINKNRFVVTLTKAM</sequence>
<dbReference type="Pfam" id="PF09694">
    <property type="entry name" value="Gcw_chp"/>
    <property type="match status" value="1"/>
</dbReference>
<keyword evidence="1" id="KW-0732">Signal</keyword>
<dbReference type="AlphaFoldDB" id="A0A857J7G6"/>
<organism evidence="2 3">
    <name type="scientific">Xylophilus rhododendri</name>
    <dbReference type="NCBI Taxonomy" id="2697032"/>
    <lineage>
        <taxon>Bacteria</taxon>
        <taxon>Pseudomonadati</taxon>
        <taxon>Pseudomonadota</taxon>
        <taxon>Betaproteobacteria</taxon>
        <taxon>Burkholderiales</taxon>
        <taxon>Xylophilus</taxon>
    </lineage>
</organism>
<keyword evidence="3" id="KW-1185">Reference proteome</keyword>
<gene>
    <name evidence="2" type="ORF">GT347_14090</name>
</gene>
<dbReference type="RefSeq" id="WP_160552745.1">
    <property type="nucleotide sequence ID" value="NZ_CP047650.1"/>
</dbReference>
<dbReference type="KEGG" id="xyk:GT347_14090"/>
<reference evidence="2 3" key="1">
    <citation type="submission" date="2020-01" db="EMBL/GenBank/DDBJ databases">
        <title>Genome sequencing of strain KACC 21265.</title>
        <authorList>
            <person name="Heo J."/>
            <person name="Kim S.-J."/>
            <person name="Kim J.-S."/>
            <person name="Hong S.-B."/>
            <person name="Kwon S.-W."/>
        </authorList>
    </citation>
    <scope>NUCLEOTIDE SEQUENCE [LARGE SCALE GENOMIC DNA]</scope>
    <source>
        <strain evidence="2 3">KACC 21265</strain>
    </source>
</reference>
<evidence type="ECO:0000313" key="2">
    <source>
        <dbReference type="EMBL" id="QHI99019.1"/>
    </source>
</evidence>
<evidence type="ECO:0000256" key="1">
    <source>
        <dbReference type="SAM" id="SignalP"/>
    </source>
</evidence>
<dbReference type="NCBIfam" id="TIGR02001">
    <property type="entry name" value="gcw_chp"/>
    <property type="match status" value="1"/>
</dbReference>
<accession>A0A857J7G6</accession>
<protein>
    <submittedName>
        <fullName evidence="2">Uncharacterized protein</fullName>
    </submittedName>
</protein>
<feature type="chain" id="PRO_5032488046" evidence="1">
    <location>
        <begin position="23"/>
        <end position="244"/>
    </location>
</feature>